<reference evidence="2" key="2">
    <citation type="journal article" date="2016" name="Sci. Rep.">
        <title>Dictyocaulus viviparus genome, variome and transcriptome elucidate lungworm biology and support future intervention.</title>
        <authorList>
            <person name="McNulty S.N."/>
            <person name="Strube C."/>
            <person name="Rosa B.A."/>
            <person name="Martin J.C."/>
            <person name="Tyagi R."/>
            <person name="Choi Y.J."/>
            <person name="Wang Q."/>
            <person name="Hallsworth Pepin K."/>
            <person name="Zhang X."/>
            <person name="Ozersky P."/>
            <person name="Wilson R.K."/>
            <person name="Sternberg P.W."/>
            <person name="Gasser R.B."/>
            <person name="Mitreva M."/>
        </authorList>
    </citation>
    <scope>NUCLEOTIDE SEQUENCE [LARGE SCALE GENOMIC DNA]</scope>
    <source>
        <strain evidence="2">HannoverDv2000</strain>
    </source>
</reference>
<dbReference type="OrthoDB" id="2506647at2759"/>
<dbReference type="Proteomes" id="UP000053766">
    <property type="component" value="Unassembled WGS sequence"/>
</dbReference>
<dbReference type="SUPFAM" id="SSF49777">
    <property type="entry name" value="PEBP-like"/>
    <property type="match status" value="1"/>
</dbReference>
<proteinExistence type="predicted"/>
<protein>
    <submittedName>
        <fullName evidence="1">Uncharacterized protein</fullName>
    </submittedName>
</protein>
<sequence>MLVTLLVLPSVAALCSDTIACINRVKEIVAAPRKFWFGEQRRSLCQGRNVDPIDCFGPPHLTPYHSIGSRLFRVRTYHAAYLRNLRIFPRVTFRAHSGEYRACDHEFRAGNGSVQIIEADPDMQPVAPYFIRFKPEITWQELQYNEEVTIAIIDVGFGSLNYLVTGFPRHPKVLHNYEPSENFRPEPNPMVVTVFGKSNTTLKLGKVDDFDITKFILDNDLTDDLIGLSLIIVGSDPFAIERQRLRGTIDNCHSLLRNKLIRHPPSIVLSRLPLDELNSWLTVSVEQPPLDVNVCCRRIRQNASTIYFDPLGASTISAISTLTPPLVNSARIPIETSSYFSYHRQARTHIALMDKLYTLVAVDGMTSVLHWMIVDIPAQELASSPNGVIKASYTPFAPPMPTICSPFAFFLFSQPASIDVIPEFCDGICETREKFRIEVFKQRYMLRLRALSWISVCYDLPYSYHILKSIVTNSTVTSSNNTVRGKNFFLTDPSIQRIPQLHYYVRCSTFLMVVNVQLVHLQRQQQH</sequence>
<evidence type="ECO:0000313" key="1">
    <source>
        <dbReference type="EMBL" id="KJH48138.1"/>
    </source>
</evidence>
<name>A0A0D8XU31_DICVI</name>
<dbReference type="InterPro" id="IPR036610">
    <property type="entry name" value="PEBP-like_sf"/>
</dbReference>
<dbReference type="EMBL" id="KN716278">
    <property type="protein sequence ID" value="KJH48138.1"/>
    <property type="molecule type" value="Genomic_DNA"/>
</dbReference>
<gene>
    <name evidence="1" type="ORF">DICVIV_05752</name>
</gene>
<keyword evidence="2" id="KW-1185">Reference proteome</keyword>
<accession>A0A0D8XU31</accession>
<dbReference type="Gene3D" id="3.90.280.10">
    <property type="entry name" value="PEBP-like"/>
    <property type="match status" value="1"/>
</dbReference>
<dbReference type="AlphaFoldDB" id="A0A0D8XU31"/>
<reference evidence="1 2" key="1">
    <citation type="submission" date="2013-11" db="EMBL/GenBank/DDBJ databases">
        <title>Draft genome of the bovine lungworm Dictyocaulus viviparus.</title>
        <authorList>
            <person name="Mitreva M."/>
        </authorList>
    </citation>
    <scope>NUCLEOTIDE SEQUENCE [LARGE SCALE GENOMIC DNA]</scope>
    <source>
        <strain evidence="1 2">HannoverDv2000</strain>
    </source>
</reference>
<dbReference type="STRING" id="29172.A0A0D8XU31"/>
<evidence type="ECO:0000313" key="2">
    <source>
        <dbReference type="Proteomes" id="UP000053766"/>
    </source>
</evidence>
<organism evidence="1 2">
    <name type="scientific">Dictyocaulus viviparus</name>
    <name type="common">Bovine lungworm</name>
    <dbReference type="NCBI Taxonomy" id="29172"/>
    <lineage>
        <taxon>Eukaryota</taxon>
        <taxon>Metazoa</taxon>
        <taxon>Ecdysozoa</taxon>
        <taxon>Nematoda</taxon>
        <taxon>Chromadorea</taxon>
        <taxon>Rhabditida</taxon>
        <taxon>Rhabditina</taxon>
        <taxon>Rhabditomorpha</taxon>
        <taxon>Strongyloidea</taxon>
        <taxon>Metastrongylidae</taxon>
        <taxon>Dictyocaulus</taxon>
    </lineage>
</organism>